<dbReference type="Proteomes" id="UP000297975">
    <property type="component" value="Unassembled WGS sequence"/>
</dbReference>
<organism evidence="2 3">
    <name type="scientific">Filobacillus milosensis</name>
    <dbReference type="NCBI Taxonomy" id="94137"/>
    <lineage>
        <taxon>Bacteria</taxon>
        <taxon>Bacillati</taxon>
        <taxon>Bacillota</taxon>
        <taxon>Bacilli</taxon>
        <taxon>Bacillales</taxon>
        <taxon>Bacillaceae</taxon>
        <taxon>Filobacillus</taxon>
    </lineage>
</organism>
<gene>
    <name evidence="2" type="ORF">E3U55_08215</name>
</gene>
<keyword evidence="1" id="KW-0812">Transmembrane</keyword>
<accession>A0A4Y8INJ1</accession>
<dbReference type="AlphaFoldDB" id="A0A4Y8INJ1"/>
<proteinExistence type="predicted"/>
<name>A0A4Y8INJ1_9BACI</name>
<keyword evidence="1" id="KW-1133">Transmembrane helix</keyword>
<evidence type="ECO:0000256" key="1">
    <source>
        <dbReference type="SAM" id="Phobius"/>
    </source>
</evidence>
<keyword evidence="3" id="KW-1185">Reference proteome</keyword>
<evidence type="ECO:0000313" key="3">
    <source>
        <dbReference type="Proteomes" id="UP000297975"/>
    </source>
</evidence>
<evidence type="ECO:0000313" key="2">
    <source>
        <dbReference type="EMBL" id="TFB21799.1"/>
    </source>
</evidence>
<sequence>MQQSNLTTVCFSMFGSAFVSYLLNIGYTVTIFGAEIGLAVAFMFLTLTSILLVKGYYKLVSKFSNDVKKQLEQ</sequence>
<dbReference type="RefSeq" id="WP_134339943.1">
    <property type="nucleotide sequence ID" value="NZ_SOPW01000007.1"/>
</dbReference>
<reference evidence="2 3" key="1">
    <citation type="submission" date="2019-03" db="EMBL/GenBank/DDBJ databases">
        <authorList>
            <person name="He R.-H."/>
        </authorList>
    </citation>
    <scope>NUCLEOTIDE SEQUENCE [LARGE SCALE GENOMIC DNA]</scope>
    <source>
        <strain evidence="3">SH 714</strain>
    </source>
</reference>
<keyword evidence="1" id="KW-0472">Membrane</keyword>
<protein>
    <submittedName>
        <fullName evidence="2">Uncharacterized protein</fullName>
    </submittedName>
</protein>
<dbReference type="EMBL" id="SOPW01000007">
    <property type="protein sequence ID" value="TFB21799.1"/>
    <property type="molecule type" value="Genomic_DNA"/>
</dbReference>
<feature type="transmembrane region" description="Helical" evidence="1">
    <location>
        <begin position="6"/>
        <end position="24"/>
    </location>
</feature>
<comment type="caution">
    <text evidence="2">The sequence shown here is derived from an EMBL/GenBank/DDBJ whole genome shotgun (WGS) entry which is preliminary data.</text>
</comment>
<feature type="transmembrane region" description="Helical" evidence="1">
    <location>
        <begin position="36"/>
        <end position="57"/>
    </location>
</feature>